<evidence type="ECO:0000313" key="8">
    <source>
        <dbReference type="Proteomes" id="UP000005446"/>
    </source>
</evidence>
<dbReference type="GO" id="GO:0016705">
    <property type="term" value="F:oxidoreductase activity, acting on paired donors, with incorporation or reduction of molecular oxygen"/>
    <property type="evidence" value="ECO:0007669"/>
    <property type="project" value="InterPro"/>
</dbReference>
<dbReference type="InterPro" id="IPR002403">
    <property type="entry name" value="Cyt_P450_E_grp-IV"/>
</dbReference>
<keyword evidence="6" id="KW-0560">Oxidoreductase</keyword>
<organism evidence="7 8">
    <name type="scientific">Glarea lozoyensis (strain ATCC 74030 / MF5533)</name>
    <dbReference type="NCBI Taxonomy" id="1104152"/>
    <lineage>
        <taxon>Eukaryota</taxon>
        <taxon>Fungi</taxon>
        <taxon>Dikarya</taxon>
        <taxon>Ascomycota</taxon>
        <taxon>Pezizomycotina</taxon>
        <taxon>Leotiomycetes</taxon>
        <taxon>Helotiales</taxon>
        <taxon>Helotiaceae</taxon>
        <taxon>Glarea</taxon>
    </lineage>
</organism>
<dbReference type="OrthoDB" id="3366823at2759"/>
<comment type="cofactor">
    <cofactor evidence="1 5">
        <name>heme</name>
        <dbReference type="ChEBI" id="CHEBI:30413"/>
    </cofactor>
</comment>
<dbReference type="Proteomes" id="UP000005446">
    <property type="component" value="Unassembled WGS sequence"/>
</dbReference>
<dbReference type="HOGENOM" id="CLU_018012_4_2_1"/>
<evidence type="ECO:0000256" key="6">
    <source>
        <dbReference type="RuleBase" id="RU000461"/>
    </source>
</evidence>
<evidence type="ECO:0000256" key="3">
    <source>
        <dbReference type="ARBA" id="ARBA00022723"/>
    </source>
</evidence>
<proteinExistence type="inferred from homology"/>
<gene>
    <name evidence="7" type="ORF">M7I_3052</name>
</gene>
<dbReference type="GO" id="GO:0005506">
    <property type="term" value="F:iron ion binding"/>
    <property type="evidence" value="ECO:0007669"/>
    <property type="project" value="InterPro"/>
</dbReference>
<dbReference type="AlphaFoldDB" id="H0EKF4"/>
<evidence type="ECO:0000256" key="2">
    <source>
        <dbReference type="ARBA" id="ARBA00010617"/>
    </source>
</evidence>
<comment type="caution">
    <text evidence="7">The sequence shown here is derived from an EMBL/GenBank/DDBJ whole genome shotgun (WGS) entry which is preliminary data.</text>
</comment>
<dbReference type="InterPro" id="IPR017972">
    <property type="entry name" value="Cyt_P450_CS"/>
</dbReference>
<keyword evidence="5 6" id="KW-0349">Heme</keyword>
<keyword evidence="8" id="KW-1185">Reference proteome</keyword>
<dbReference type="InterPro" id="IPR053007">
    <property type="entry name" value="CYP450_monoxygenase_sec-met"/>
</dbReference>
<reference evidence="7 8" key="1">
    <citation type="journal article" date="2012" name="Eukaryot. Cell">
        <title>Genome sequence of the fungus Glarea lozoyensis: the first genome sequence of a species from the Helotiaceae family.</title>
        <authorList>
            <person name="Youssar L."/>
            <person name="Gruening B.A."/>
            <person name="Erxleben A."/>
            <person name="Guenther S."/>
            <person name="Huettel W."/>
        </authorList>
    </citation>
    <scope>NUCLEOTIDE SEQUENCE [LARGE SCALE GENOMIC DNA]</scope>
    <source>
        <strain evidence="8">ATCC 74030 / MF5533</strain>
    </source>
</reference>
<dbReference type="InterPro" id="IPR001128">
    <property type="entry name" value="Cyt_P450"/>
</dbReference>
<dbReference type="EMBL" id="AGUE01000068">
    <property type="protein sequence ID" value="EHL00980.1"/>
    <property type="molecule type" value="Genomic_DNA"/>
</dbReference>
<dbReference type="PANTHER" id="PTHR47582:SF1">
    <property type="entry name" value="P450, PUTATIVE (EUROFUNG)-RELATED"/>
    <property type="match status" value="1"/>
</dbReference>
<evidence type="ECO:0000256" key="4">
    <source>
        <dbReference type="ARBA" id="ARBA00023004"/>
    </source>
</evidence>
<comment type="similarity">
    <text evidence="2 6">Belongs to the cytochrome P450 family.</text>
</comment>
<dbReference type="Gene3D" id="1.10.630.10">
    <property type="entry name" value="Cytochrome P450"/>
    <property type="match status" value="1"/>
</dbReference>
<evidence type="ECO:0000313" key="7">
    <source>
        <dbReference type="EMBL" id="EHL00980.1"/>
    </source>
</evidence>
<accession>H0EKF4</accession>
<name>H0EKF4_GLAL7</name>
<dbReference type="GO" id="GO:0020037">
    <property type="term" value="F:heme binding"/>
    <property type="evidence" value="ECO:0007669"/>
    <property type="project" value="InterPro"/>
</dbReference>
<keyword evidence="6" id="KW-0503">Monooxygenase</keyword>
<dbReference type="PANTHER" id="PTHR47582">
    <property type="entry name" value="P450, PUTATIVE (EUROFUNG)-RELATED"/>
    <property type="match status" value="1"/>
</dbReference>
<dbReference type="InterPro" id="IPR036396">
    <property type="entry name" value="Cyt_P450_sf"/>
</dbReference>
<dbReference type="Pfam" id="PF00067">
    <property type="entry name" value="p450"/>
    <property type="match status" value="1"/>
</dbReference>
<dbReference type="PROSITE" id="PS00086">
    <property type="entry name" value="CYTOCHROME_P450"/>
    <property type="match status" value="1"/>
</dbReference>
<dbReference type="InParanoid" id="H0EKF4"/>
<protein>
    <submittedName>
        <fullName evidence="7">Putative 25-hydroxycholesterol 7-alpha-hydroxylase</fullName>
    </submittedName>
</protein>
<dbReference type="PRINTS" id="PR00465">
    <property type="entry name" value="EP450IV"/>
</dbReference>
<dbReference type="SUPFAM" id="SSF48264">
    <property type="entry name" value="Cytochrome P450"/>
    <property type="match status" value="1"/>
</dbReference>
<sequence>MPNILAAVAMGAISVTKYNHPIYTIRLPGTRLYVVNSLPLISAVQRQIKTLAFPPLEAKLASSVCGSSKTANDILMTNVNGDEGHWGYSVTFYKMIHTPLAPGPELDAMNRVMAQRVTAAIDALEAPKVTPLFEFVRQEITLATTDSVYGPKNPFKDPAISEAFWKFQPGIITLIIGILPSLLAKESIEAREFMTKAFIKYFSEGSHNSGAALIKARFEHSIDHKIPLEDIARYEVGGAIGLLTNTSPTSFWMIYHLYSSPLALSDCRDELAKIVVDEVVTDEAGQQTKFRTLDMTQEVLRLHTIGISTRLVMQDHMLDGKYLLKKGNTVMIPGPVQHSSTAHWGSDVAAFNHRRFLPDHKTHNPAAFRGFGGGSTLCPGRHFASTEILAFTALLVLRFEVEPTLGRWVRPTTEGAAMWETTPVPDWDVDVRISAREGGEGRWRVLVSDSERGMALAAEDL</sequence>
<keyword evidence="3 5" id="KW-0479">Metal-binding</keyword>
<keyword evidence="4 5" id="KW-0408">Iron</keyword>
<evidence type="ECO:0000256" key="1">
    <source>
        <dbReference type="ARBA" id="ARBA00001971"/>
    </source>
</evidence>
<evidence type="ECO:0000256" key="5">
    <source>
        <dbReference type="PIRSR" id="PIRSR602403-1"/>
    </source>
</evidence>
<dbReference type="CDD" id="cd11040">
    <property type="entry name" value="CYP7_CYP8-like"/>
    <property type="match status" value="1"/>
</dbReference>
<dbReference type="GO" id="GO:0004497">
    <property type="term" value="F:monooxygenase activity"/>
    <property type="evidence" value="ECO:0007669"/>
    <property type="project" value="UniProtKB-KW"/>
</dbReference>
<feature type="binding site" description="axial binding residue" evidence="5">
    <location>
        <position position="378"/>
    </location>
    <ligand>
        <name>heme</name>
        <dbReference type="ChEBI" id="CHEBI:30413"/>
    </ligand>
    <ligandPart>
        <name>Fe</name>
        <dbReference type="ChEBI" id="CHEBI:18248"/>
    </ligandPart>
</feature>